<reference evidence="1 3" key="2">
    <citation type="journal article" date="2018" name="Plant J.">
        <title>The Physcomitrella patens chromosome-scale assembly reveals moss genome structure and evolution.</title>
        <authorList>
            <person name="Lang D."/>
            <person name="Ullrich K.K."/>
            <person name="Murat F."/>
            <person name="Fuchs J."/>
            <person name="Jenkins J."/>
            <person name="Haas F.B."/>
            <person name="Piednoel M."/>
            <person name="Gundlach H."/>
            <person name="Van Bel M."/>
            <person name="Meyberg R."/>
            <person name="Vives C."/>
            <person name="Morata J."/>
            <person name="Symeonidi A."/>
            <person name="Hiss M."/>
            <person name="Muchero W."/>
            <person name="Kamisugi Y."/>
            <person name="Saleh O."/>
            <person name="Blanc G."/>
            <person name="Decker E.L."/>
            <person name="van Gessel N."/>
            <person name="Grimwood J."/>
            <person name="Hayes R.D."/>
            <person name="Graham S.W."/>
            <person name="Gunter L.E."/>
            <person name="McDaniel S.F."/>
            <person name="Hoernstein S.N.W."/>
            <person name="Larsson A."/>
            <person name="Li F.W."/>
            <person name="Perroud P.F."/>
            <person name="Phillips J."/>
            <person name="Ranjan P."/>
            <person name="Rokshar D.S."/>
            <person name="Rothfels C.J."/>
            <person name="Schneider L."/>
            <person name="Shu S."/>
            <person name="Stevenson D.W."/>
            <person name="Thummler F."/>
            <person name="Tillich M."/>
            <person name="Villarreal Aguilar J.C."/>
            <person name="Widiez T."/>
            <person name="Wong G.K."/>
            <person name="Wymore A."/>
            <person name="Zhang Y."/>
            <person name="Zimmer A.D."/>
            <person name="Quatrano R.S."/>
            <person name="Mayer K.F.X."/>
            <person name="Goodstein D."/>
            <person name="Casacuberta J.M."/>
            <person name="Vandepoele K."/>
            <person name="Reski R."/>
            <person name="Cuming A.C."/>
            <person name="Tuskan G.A."/>
            <person name="Maumus F."/>
            <person name="Salse J."/>
            <person name="Schmutz J."/>
            <person name="Rensing S.A."/>
        </authorList>
    </citation>
    <scope>NUCLEOTIDE SEQUENCE [LARGE SCALE GENOMIC DNA]</scope>
    <source>
        <strain evidence="2 3">cv. Gransden 2004</strain>
    </source>
</reference>
<evidence type="ECO:0000313" key="1">
    <source>
        <dbReference type="EMBL" id="PNR52689.1"/>
    </source>
</evidence>
<dbReference type="InParanoid" id="A0A2K1KG03"/>
<keyword evidence="3" id="KW-1185">Reference proteome</keyword>
<evidence type="ECO:0000313" key="3">
    <source>
        <dbReference type="Proteomes" id="UP000006727"/>
    </source>
</evidence>
<organism evidence="1">
    <name type="scientific">Physcomitrium patens</name>
    <name type="common">Spreading-leaved earth moss</name>
    <name type="synonym">Physcomitrella patens</name>
    <dbReference type="NCBI Taxonomy" id="3218"/>
    <lineage>
        <taxon>Eukaryota</taxon>
        <taxon>Viridiplantae</taxon>
        <taxon>Streptophyta</taxon>
        <taxon>Embryophyta</taxon>
        <taxon>Bryophyta</taxon>
        <taxon>Bryophytina</taxon>
        <taxon>Bryopsida</taxon>
        <taxon>Funariidae</taxon>
        <taxon>Funariales</taxon>
        <taxon>Funariaceae</taxon>
        <taxon>Physcomitrium</taxon>
    </lineage>
</organism>
<dbReference type="AlphaFoldDB" id="A0A2K1KG03"/>
<dbReference type="EnsemblPlants" id="Pp3c6_17030V3.1">
    <property type="protein sequence ID" value="PAC:32977389.CDS.1"/>
    <property type="gene ID" value="Pp3c6_17030"/>
</dbReference>
<proteinExistence type="predicted"/>
<accession>A0A2K1KG03</accession>
<reference evidence="1 3" key="1">
    <citation type="journal article" date="2008" name="Science">
        <title>The Physcomitrella genome reveals evolutionary insights into the conquest of land by plants.</title>
        <authorList>
            <person name="Rensing S."/>
            <person name="Lang D."/>
            <person name="Zimmer A."/>
            <person name="Terry A."/>
            <person name="Salamov A."/>
            <person name="Shapiro H."/>
            <person name="Nishiyama T."/>
            <person name="Perroud P.-F."/>
            <person name="Lindquist E."/>
            <person name="Kamisugi Y."/>
            <person name="Tanahashi T."/>
            <person name="Sakakibara K."/>
            <person name="Fujita T."/>
            <person name="Oishi K."/>
            <person name="Shin-I T."/>
            <person name="Kuroki Y."/>
            <person name="Toyoda A."/>
            <person name="Suzuki Y."/>
            <person name="Hashimoto A."/>
            <person name="Yamaguchi K."/>
            <person name="Sugano A."/>
            <person name="Kohara Y."/>
            <person name="Fujiyama A."/>
            <person name="Anterola A."/>
            <person name="Aoki S."/>
            <person name="Ashton N."/>
            <person name="Barbazuk W.B."/>
            <person name="Barker E."/>
            <person name="Bennetzen J."/>
            <person name="Bezanilla M."/>
            <person name="Blankenship R."/>
            <person name="Cho S.H."/>
            <person name="Dutcher S."/>
            <person name="Estelle M."/>
            <person name="Fawcett J.A."/>
            <person name="Gundlach H."/>
            <person name="Hanada K."/>
            <person name="Heyl A."/>
            <person name="Hicks K.A."/>
            <person name="Hugh J."/>
            <person name="Lohr M."/>
            <person name="Mayer K."/>
            <person name="Melkozernov A."/>
            <person name="Murata T."/>
            <person name="Nelson D."/>
            <person name="Pils B."/>
            <person name="Prigge M."/>
            <person name="Reiss B."/>
            <person name="Renner T."/>
            <person name="Rombauts S."/>
            <person name="Rushton P."/>
            <person name="Sanderfoot A."/>
            <person name="Schween G."/>
            <person name="Shiu S.-H."/>
            <person name="Stueber K."/>
            <person name="Theodoulou F.L."/>
            <person name="Tu H."/>
            <person name="Van de Peer Y."/>
            <person name="Verrier P.J."/>
            <person name="Waters E."/>
            <person name="Wood A."/>
            <person name="Yang L."/>
            <person name="Cove D."/>
            <person name="Cuming A."/>
            <person name="Hasebe M."/>
            <person name="Lucas S."/>
            <person name="Mishler D.B."/>
            <person name="Reski R."/>
            <person name="Grigoriev I."/>
            <person name="Quatrano R.S."/>
            <person name="Boore J.L."/>
        </authorList>
    </citation>
    <scope>NUCLEOTIDE SEQUENCE [LARGE SCALE GENOMIC DNA]</scope>
    <source>
        <strain evidence="2 3">cv. Gransden 2004</strain>
    </source>
</reference>
<dbReference type="Proteomes" id="UP000006727">
    <property type="component" value="Chromosome 6"/>
</dbReference>
<name>A0A2K1KG03_PHYPA</name>
<sequence length="161" mass="18119">MNVHPSSSLSSVLKTAYLLHECVQWSTQTRVLALGQIGGCVEAEITQAHRKHRKQQGQRRTRVVASFTTELRGVEQRLRKDESSGTGREREMREVLWGGGGINATLESITRSVQRFCLQRFGRTPRKHLAEAPPSIGGHLSAAFPIPVARRQRWTFCRSSK</sequence>
<reference evidence="2" key="3">
    <citation type="submission" date="2020-12" db="UniProtKB">
        <authorList>
            <consortium name="EnsemblPlants"/>
        </authorList>
    </citation>
    <scope>IDENTIFICATION</scope>
</reference>
<dbReference type="EMBL" id="ABEU02000006">
    <property type="protein sequence ID" value="PNR52689.1"/>
    <property type="molecule type" value="Genomic_DNA"/>
</dbReference>
<dbReference type="Gramene" id="Pp3c6_17030V3.1">
    <property type="protein sequence ID" value="PAC:32977389.CDS.1"/>
    <property type="gene ID" value="Pp3c6_17030"/>
</dbReference>
<evidence type="ECO:0000313" key="2">
    <source>
        <dbReference type="EnsemblPlants" id="PAC:32977389.CDS.1"/>
    </source>
</evidence>
<gene>
    <name evidence="1" type="ORF">PHYPA_009063</name>
</gene>
<dbReference type="PaxDb" id="3218-PP1S240_48V6.1"/>
<protein>
    <submittedName>
        <fullName evidence="1 2">Uncharacterized protein</fullName>
    </submittedName>
</protein>